<dbReference type="RefSeq" id="XP_030371191.1">
    <property type="nucleotide sequence ID" value="XM_030515331.1"/>
</dbReference>
<dbReference type="GO" id="GO:0000423">
    <property type="term" value="P:mitophagy"/>
    <property type="evidence" value="ECO:0007669"/>
    <property type="project" value="TreeGrafter"/>
</dbReference>
<dbReference type="PANTHER" id="PTHR13430:SF4">
    <property type="entry name" value="AUTOPHAGY-RELATED PROTEIN 13"/>
    <property type="match status" value="1"/>
</dbReference>
<evidence type="ECO:0000259" key="6">
    <source>
        <dbReference type="Pfam" id="PF10033"/>
    </source>
</evidence>
<keyword evidence="7" id="KW-1185">Reference proteome</keyword>
<dbReference type="Gene3D" id="3.30.900.10">
    <property type="entry name" value="HORMA domain"/>
    <property type="match status" value="1"/>
</dbReference>
<feature type="domain" description="Autophagy-related protein 13 N-terminal" evidence="6">
    <location>
        <begin position="22"/>
        <end position="236"/>
    </location>
</feature>
<keyword evidence="3 4" id="KW-0072">Autophagy</keyword>
<dbReference type="InterPro" id="IPR036570">
    <property type="entry name" value="HORMA_dom_sf"/>
</dbReference>
<proteinExistence type="inferred from homology"/>
<evidence type="ECO:0000256" key="1">
    <source>
        <dbReference type="ARBA" id="ARBA00004329"/>
    </source>
</evidence>
<dbReference type="GO" id="GO:0000407">
    <property type="term" value="C:phagophore assembly site"/>
    <property type="evidence" value="ECO:0007669"/>
    <property type="project" value="UniProtKB-SubCell"/>
</dbReference>
<evidence type="ECO:0000256" key="2">
    <source>
        <dbReference type="ARBA" id="ARBA00007341"/>
    </source>
</evidence>
<evidence type="ECO:0000313" key="8">
    <source>
        <dbReference type="RefSeq" id="XP_030371191.1"/>
    </source>
</evidence>
<gene>
    <name evidence="8" type="primary">LOC115621631</name>
</gene>
<dbReference type="GeneID" id="115621631"/>
<reference evidence="8" key="1">
    <citation type="submission" date="2025-08" db="UniProtKB">
        <authorList>
            <consortium name="RefSeq"/>
        </authorList>
    </citation>
    <scope>IDENTIFICATION</scope>
    <source>
        <strain evidence="8">11010-0011.00</strain>
        <tissue evidence="8">Whole body</tissue>
    </source>
</reference>
<dbReference type="GO" id="GO:0034727">
    <property type="term" value="P:piecemeal microautophagy of the nucleus"/>
    <property type="evidence" value="ECO:0007669"/>
    <property type="project" value="TreeGrafter"/>
</dbReference>
<feature type="region of interest" description="Disordered" evidence="5">
    <location>
        <begin position="347"/>
        <end position="368"/>
    </location>
</feature>
<dbReference type="GO" id="GO:0034497">
    <property type="term" value="P:protein localization to phagophore assembly site"/>
    <property type="evidence" value="ECO:0007669"/>
    <property type="project" value="TreeGrafter"/>
</dbReference>
<sequence>MSALRLNAAEKDLEKFIKFLALKSTQVVVQSRLGEKMQTQCNPLAGNDWFNIVVQDHPDVCDETKRALALKPGESILQRLPLCVEISLKTVEGDQMILEVWSLDLLQSVNGTTNNVTNGTTKTTDDGKNSGDTNNTNTTGTGTTNNGTNDSQTLRAAHAIYNRMGIMLKSLISLTRTTPAYKLSRRQCPESYGIFYRIYVDRPQVHTLGEGHKHVKIGQLNTIVGSLVMSVAYRTKLTISPTAAQARHTEHNTIMLKSDHFRPANDVNSPTQQLSSAAMAKKLGVGVGNAGTGAGDKRYIDIDKPLRPGAFTDMGKLRQYTEDDFVLPETPPFEWLLRRQRHESAGSGSIESLNRKCESPVNGQRVDQANNNNNIINNLNHSGGGGGGNSNLNNNSMAFKSFEKQASAADCKIQITANSTSPIKSLLIPAPASFRHNSAPTLQQQQQQLANSHNDDDNLLKELHFPFASPTSHVNDLAKFYRDCYHAPPLRGLNELQAEVSTASLAATAQPNGVGVAPVCGLSAAAAVGNSASDASAMDDLSRQLAEFETSLEDYDKLVSQFGLTGSSSTGSRSSGGLQMSN</sequence>
<dbReference type="OrthoDB" id="70161at2759"/>
<name>A0A6J2T2P2_DROLE</name>
<comment type="subcellular location">
    <subcellularLocation>
        <location evidence="1">Preautophagosomal structure</location>
    </subcellularLocation>
</comment>
<dbReference type="Pfam" id="PF10033">
    <property type="entry name" value="ATG13"/>
    <property type="match status" value="1"/>
</dbReference>
<protein>
    <recommendedName>
        <fullName evidence="4">Autophagy-related protein 13</fullName>
    </recommendedName>
</protein>
<evidence type="ECO:0000256" key="5">
    <source>
        <dbReference type="SAM" id="MobiDB-lite"/>
    </source>
</evidence>
<feature type="region of interest" description="Disordered" evidence="5">
    <location>
        <begin position="112"/>
        <end position="151"/>
    </location>
</feature>
<dbReference type="GO" id="GO:1990316">
    <property type="term" value="C:Atg1/ULK1 kinase complex"/>
    <property type="evidence" value="ECO:0007669"/>
    <property type="project" value="InterPro"/>
</dbReference>
<dbReference type="AlphaFoldDB" id="A0A6J2T2P2"/>
<comment type="similarity">
    <text evidence="2 4">Belongs to the ATG13 family. Metazoan subfamily.</text>
</comment>
<dbReference type="PANTHER" id="PTHR13430">
    <property type="match status" value="1"/>
</dbReference>
<organism evidence="7 8">
    <name type="scientific">Drosophila lebanonensis</name>
    <name type="common">Fruit fly</name>
    <name type="synonym">Scaptodrosophila lebanonensis</name>
    <dbReference type="NCBI Taxonomy" id="7225"/>
    <lineage>
        <taxon>Eukaryota</taxon>
        <taxon>Metazoa</taxon>
        <taxon>Ecdysozoa</taxon>
        <taxon>Arthropoda</taxon>
        <taxon>Hexapoda</taxon>
        <taxon>Insecta</taxon>
        <taxon>Pterygota</taxon>
        <taxon>Neoptera</taxon>
        <taxon>Endopterygota</taxon>
        <taxon>Diptera</taxon>
        <taxon>Brachycera</taxon>
        <taxon>Muscomorpha</taxon>
        <taxon>Ephydroidea</taxon>
        <taxon>Drosophilidae</taxon>
        <taxon>Scaptodrosophila</taxon>
    </lineage>
</organism>
<evidence type="ECO:0000256" key="3">
    <source>
        <dbReference type="ARBA" id="ARBA00023006"/>
    </source>
</evidence>
<accession>A0A6J2T2P2</accession>
<feature type="compositionally biased region" description="Low complexity" evidence="5">
    <location>
        <begin position="112"/>
        <end position="122"/>
    </location>
</feature>
<feature type="compositionally biased region" description="Low complexity" evidence="5">
    <location>
        <begin position="130"/>
        <end position="150"/>
    </location>
</feature>
<dbReference type="GO" id="GO:0005829">
    <property type="term" value="C:cytosol"/>
    <property type="evidence" value="ECO:0007669"/>
    <property type="project" value="TreeGrafter"/>
</dbReference>
<evidence type="ECO:0000313" key="7">
    <source>
        <dbReference type="Proteomes" id="UP000504634"/>
    </source>
</evidence>
<dbReference type="InterPro" id="IPR040182">
    <property type="entry name" value="ATG13"/>
</dbReference>
<dbReference type="Proteomes" id="UP000504634">
    <property type="component" value="Unplaced"/>
</dbReference>
<evidence type="ECO:0000256" key="4">
    <source>
        <dbReference type="RuleBase" id="RU361214"/>
    </source>
</evidence>
<dbReference type="InterPro" id="IPR018731">
    <property type="entry name" value="Atg13_N"/>
</dbReference>
<dbReference type="FunFam" id="3.30.900.10:FF:000016">
    <property type="entry name" value="Autophagy-related protein 13"/>
    <property type="match status" value="1"/>
</dbReference>